<dbReference type="Proteomes" id="UP000239239">
    <property type="component" value="Unassembled WGS sequence"/>
</dbReference>
<comment type="caution">
    <text evidence="1">The sequence shown here is derived from an EMBL/GenBank/DDBJ whole genome shotgun (WGS) entry which is preliminary data.</text>
</comment>
<evidence type="ECO:0000313" key="2">
    <source>
        <dbReference type="Proteomes" id="UP000239239"/>
    </source>
</evidence>
<gene>
    <name evidence="1" type="ORF">C3928_04135</name>
</gene>
<dbReference type="OrthoDB" id="5634985at2"/>
<sequence length="249" mass="28452">MRFFSEQKKILKSLGLYSDEIEYILEKLMNRKAWILYDEHADNTIKIQVFKLKKEKYFALVNCESLCGIKDKALFIKQGVEFALKQKNLPVSFNDIAVGGLVSDEGRLGFLSKIMGQIPPPVHEYVTFKLPGEANVSIEDPRTGIFDTTEKLQSRADDQVCCFAASTLFFASYTLLKQGKAPKSTPELFAEIYRNKDLKTMIQQLENKVEHSTQTKQQVIDSFIVTLSKLLRDGVDKTEDMYQDLLKTL</sequence>
<reference evidence="1 2" key="1">
    <citation type="submission" date="2018-02" db="EMBL/GenBank/DDBJ databases">
        <title>Draft genome sequences of four Legionella pneumophila clinical strains isolated in Ontario.</title>
        <authorList>
            <person name="Fortuna A."/>
            <person name="Ramnarine R."/>
            <person name="Li A."/>
            <person name="Frantz C."/>
            <person name="Mallo G."/>
        </authorList>
    </citation>
    <scope>NUCLEOTIDE SEQUENCE [LARGE SCALE GENOMIC DNA]</scope>
    <source>
        <strain evidence="1 2">LG61</strain>
    </source>
</reference>
<dbReference type="AlphaFoldDB" id="A0A2S6F3C0"/>
<accession>A0A2S6F3C0</accession>
<protein>
    <submittedName>
        <fullName evidence="1">Uncharacterized protein</fullName>
    </submittedName>
</protein>
<proteinExistence type="predicted"/>
<dbReference type="EMBL" id="PQWY01000008">
    <property type="protein sequence ID" value="PPK31930.1"/>
    <property type="molecule type" value="Genomic_DNA"/>
</dbReference>
<dbReference type="RefSeq" id="WP_027228660.1">
    <property type="nucleotide sequence ID" value="NZ_CP017601.1"/>
</dbReference>
<name>A0A2S6F3C0_LEGPN</name>
<evidence type="ECO:0000313" key="1">
    <source>
        <dbReference type="EMBL" id="PPK31930.1"/>
    </source>
</evidence>
<organism evidence="1 2">
    <name type="scientific">Legionella pneumophila</name>
    <dbReference type="NCBI Taxonomy" id="446"/>
    <lineage>
        <taxon>Bacteria</taxon>
        <taxon>Pseudomonadati</taxon>
        <taxon>Pseudomonadota</taxon>
        <taxon>Gammaproteobacteria</taxon>
        <taxon>Legionellales</taxon>
        <taxon>Legionellaceae</taxon>
        <taxon>Legionella</taxon>
    </lineage>
</organism>